<evidence type="ECO:0000256" key="1">
    <source>
        <dbReference type="ARBA" id="ARBA00022723"/>
    </source>
</evidence>
<feature type="domain" description="LapB rubredoxin metal binding" evidence="4">
    <location>
        <begin position="350"/>
        <end position="376"/>
    </location>
</feature>
<dbReference type="PROSITE" id="PS50005">
    <property type="entry name" value="TPR"/>
    <property type="match status" value="1"/>
</dbReference>
<dbReference type="InterPro" id="IPR011990">
    <property type="entry name" value="TPR-like_helical_dom_sf"/>
</dbReference>
<keyword evidence="3" id="KW-1133">Transmembrane helix</keyword>
<evidence type="ECO:0000313" key="5">
    <source>
        <dbReference type="EMBL" id="AGX87021.1"/>
    </source>
</evidence>
<dbReference type="eggNOG" id="COG2956">
    <property type="taxonomic scope" value="Bacteria"/>
</dbReference>
<keyword evidence="1" id="KW-0479">Metal-binding</keyword>
<keyword evidence="3" id="KW-0812">Transmembrane</keyword>
<keyword evidence="6" id="KW-1185">Reference proteome</keyword>
<dbReference type="AlphaFoldDB" id="U5N678"/>
<gene>
    <name evidence="5" type="ORF">Cenrod_0918</name>
</gene>
<dbReference type="STRING" id="946483.Cenrod_0918"/>
<dbReference type="Gene3D" id="1.25.40.10">
    <property type="entry name" value="Tetratricopeptide repeat domain"/>
    <property type="match status" value="1"/>
</dbReference>
<dbReference type="PATRIC" id="fig|946483.4.peg.922"/>
<evidence type="ECO:0000256" key="2">
    <source>
        <dbReference type="PROSITE-ProRule" id="PRU00339"/>
    </source>
</evidence>
<dbReference type="KEGG" id="cbx:Cenrod_0918"/>
<evidence type="ECO:0000259" key="4">
    <source>
        <dbReference type="Pfam" id="PF18073"/>
    </source>
</evidence>
<proteinExistence type="predicted"/>
<dbReference type="GO" id="GO:0016740">
    <property type="term" value="F:transferase activity"/>
    <property type="evidence" value="ECO:0007669"/>
    <property type="project" value="UniProtKB-KW"/>
</dbReference>
<dbReference type="Pfam" id="PF18073">
    <property type="entry name" value="Zn_ribbon_LapB"/>
    <property type="match status" value="1"/>
</dbReference>
<dbReference type="InterPro" id="IPR041166">
    <property type="entry name" value="Rubredoxin_2"/>
</dbReference>
<reference evidence="5 6" key="1">
    <citation type="journal article" date="2013" name="Genome Biol.">
        <title>Genomic analysis reveals key aspects of prokaryotic symbiosis in the phototrophic consortium "Chlorochromatium aggregatum".</title>
        <authorList>
            <person name="Liu Z."/>
            <person name="Muller J."/>
            <person name="Li T."/>
            <person name="Alvey R.M."/>
            <person name="Vogl K."/>
            <person name="Frigaard N.U."/>
            <person name="Rockwell N.C."/>
            <person name="Boyd E.S."/>
            <person name="Tomsho L.P."/>
            <person name="Schuster S.C."/>
            <person name="Henke P."/>
            <person name="Rohde M."/>
            <person name="Overmann J."/>
            <person name="Bryant D.A."/>
        </authorList>
    </citation>
    <scope>NUCLEOTIDE SEQUENCE [LARGE SCALE GENOMIC DNA]</scope>
    <source>
        <strain evidence="5">CR</strain>
    </source>
</reference>
<feature type="repeat" description="TPR" evidence="2">
    <location>
        <begin position="37"/>
        <end position="70"/>
    </location>
</feature>
<keyword evidence="3" id="KW-0472">Membrane</keyword>
<dbReference type="Proteomes" id="UP000017184">
    <property type="component" value="Chromosome"/>
</dbReference>
<keyword evidence="5" id="KW-0808">Transferase</keyword>
<dbReference type="HOGENOM" id="CLU_059365_1_0_4"/>
<evidence type="ECO:0000313" key="6">
    <source>
        <dbReference type="Proteomes" id="UP000017184"/>
    </source>
</evidence>
<organism evidence="5 6">
    <name type="scientific">Candidatus Symbiobacter mobilis CR</name>
    <dbReference type="NCBI Taxonomy" id="946483"/>
    <lineage>
        <taxon>Bacteria</taxon>
        <taxon>Pseudomonadati</taxon>
        <taxon>Pseudomonadota</taxon>
        <taxon>Betaproteobacteria</taxon>
        <taxon>Burkholderiales</taxon>
        <taxon>Comamonadaceae</taxon>
    </lineage>
</organism>
<evidence type="ECO:0000256" key="3">
    <source>
        <dbReference type="SAM" id="Phobius"/>
    </source>
</evidence>
<protein>
    <submittedName>
        <fullName evidence="5">N-acetylglucosaminyl transferase-like protein</fullName>
    </submittedName>
</protein>
<dbReference type="SUPFAM" id="SSF48452">
    <property type="entry name" value="TPR-like"/>
    <property type="match status" value="1"/>
</dbReference>
<dbReference type="InterPro" id="IPR019734">
    <property type="entry name" value="TPR_rpt"/>
</dbReference>
<name>U5N678_9BURK</name>
<keyword evidence="2" id="KW-0802">TPR repeat</keyword>
<dbReference type="OrthoDB" id="507476at2"/>
<sequence length="383" mass="43177">MEFDWSWALWALPVAFMLGWFASRIDLRQARWESAQAPRAYFAGLRHLLNEEHDQAIDAFIEAVQQDPDTSELHFALGNLFRRRGEFDRAVRVHEHLLSRADLSDGDRCQAQYALALDYIHAGLLDHAEAALLPLQGTAMAAQAQLALLSNYERARDWGRAMDVAQQLHGTGDGDFSGRMAHYACEQAQQALALDDTKTAQEHWVHAIRLCSHNARPRLALAQWLASTGKEEAAWQTLCDALTACQASESLIALPLAQAAIRCDNVEASLDLLRSTYQSRPSIDILEALVQLGTHAQDGTAQRWYLRHLEQEPSLIAASRWLERQDFAPPEPRALVLRALDHAARPLLRYRCAACGFELTQHFWQCPGCLGWETFPPRRVEEL</sequence>
<dbReference type="RefSeq" id="WP_022771841.1">
    <property type="nucleotide sequence ID" value="NC_022576.1"/>
</dbReference>
<dbReference type="EMBL" id="CP004885">
    <property type="protein sequence ID" value="AGX87021.1"/>
    <property type="molecule type" value="Genomic_DNA"/>
</dbReference>
<dbReference type="GO" id="GO:0046872">
    <property type="term" value="F:metal ion binding"/>
    <property type="evidence" value="ECO:0007669"/>
    <property type="project" value="UniProtKB-KW"/>
</dbReference>
<feature type="transmembrane region" description="Helical" evidence="3">
    <location>
        <begin position="6"/>
        <end position="23"/>
    </location>
</feature>
<accession>U5N678</accession>